<dbReference type="AlphaFoldDB" id="A0ABD0M5B0"/>
<reference evidence="2 3" key="1">
    <citation type="journal article" date="2023" name="Sci. Data">
        <title>Genome assembly of the Korean intertidal mud-creeper Batillaria attramentaria.</title>
        <authorList>
            <person name="Patra A.K."/>
            <person name="Ho P.T."/>
            <person name="Jun S."/>
            <person name="Lee S.J."/>
            <person name="Kim Y."/>
            <person name="Won Y.J."/>
        </authorList>
    </citation>
    <scope>NUCLEOTIDE SEQUENCE [LARGE SCALE GENOMIC DNA]</scope>
    <source>
        <strain evidence="2">Wonlab-2016</strain>
    </source>
</reference>
<accession>A0ABD0M5B0</accession>
<keyword evidence="3" id="KW-1185">Reference proteome</keyword>
<sequence>SSSDSWHGCGRCGISPRQRLASCRQKSWTNTVNASGDPVKPSDACVLNKSTSTSSDNPL</sequence>
<gene>
    <name evidence="2" type="ORF">BaRGS_00002011</name>
</gene>
<organism evidence="2 3">
    <name type="scientific">Batillaria attramentaria</name>
    <dbReference type="NCBI Taxonomy" id="370345"/>
    <lineage>
        <taxon>Eukaryota</taxon>
        <taxon>Metazoa</taxon>
        <taxon>Spiralia</taxon>
        <taxon>Lophotrochozoa</taxon>
        <taxon>Mollusca</taxon>
        <taxon>Gastropoda</taxon>
        <taxon>Caenogastropoda</taxon>
        <taxon>Sorbeoconcha</taxon>
        <taxon>Cerithioidea</taxon>
        <taxon>Batillariidae</taxon>
        <taxon>Batillaria</taxon>
    </lineage>
</organism>
<dbReference type="Proteomes" id="UP001519460">
    <property type="component" value="Unassembled WGS sequence"/>
</dbReference>
<dbReference type="EMBL" id="JACVVK020000006">
    <property type="protein sequence ID" value="KAK7506536.1"/>
    <property type="molecule type" value="Genomic_DNA"/>
</dbReference>
<evidence type="ECO:0000313" key="3">
    <source>
        <dbReference type="Proteomes" id="UP001519460"/>
    </source>
</evidence>
<feature type="compositionally biased region" description="Polar residues" evidence="1">
    <location>
        <begin position="48"/>
        <end position="59"/>
    </location>
</feature>
<protein>
    <submittedName>
        <fullName evidence="2">Uncharacterized protein</fullName>
    </submittedName>
</protein>
<proteinExistence type="predicted"/>
<evidence type="ECO:0000313" key="2">
    <source>
        <dbReference type="EMBL" id="KAK7506536.1"/>
    </source>
</evidence>
<feature type="non-terminal residue" evidence="2">
    <location>
        <position position="1"/>
    </location>
</feature>
<feature type="region of interest" description="Disordered" evidence="1">
    <location>
        <begin position="30"/>
        <end position="59"/>
    </location>
</feature>
<comment type="caution">
    <text evidence="2">The sequence shown here is derived from an EMBL/GenBank/DDBJ whole genome shotgun (WGS) entry which is preliminary data.</text>
</comment>
<evidence type="ECO:0000256" key="1">
    <source>
        <dbReference type="SAM" id="MobiDB-lite"/>
    </source>
</evidence>
<name>A0ABD0M5B0_9CAEN</name>